<evidence type="ECO:0000256" key="1">
    <source>
        <dbReference type="SAM" id="MobiDB-lite"/>
    </source>
</evidence>
<evidence type="ECO:0000313" key="2">
    <source>
        <dbReference type="EMBL" id="KAG6378507.1"/>
    </source>
</evidence>
<evidence type="ECO:0000313" key="3">
    <source>
        <dbReference type="Proteomes" id="UP000683000"/>
    </source>
</evidence>
<dbReference type="AlphaFoldDB" id="A0A8I2YVN6"/>
<feature type="region of interest" description="Disordered" evidence="1">
    <location>
        <begin position="1"/>
        <end position="22"/>
    </location>
</feature>
<organism evidence="2 3">
    <name type="scientific">Boletus reticuloceps</name>
    <dbReference type="NCBI Taxonomy" id="495285"/>
    <lineage>
        <taxon>Eukaryota</taxon>
        <taxon>Fungi</taxon>
        <taxon>Dikarya</taxon>
        <taxon>Basidiomycota</taxon>
        <taxon>Agaricomycotina</taxon>
        <taxon>Agaricomycetes</taxon>
        <taxon>Agaricomycetidae</taxon>
        <taxon>Boletales</taxon>
        <taxon>Boletineae</taxon>
        <taxon>Boletaceae</taxon>
        <taxon>Boletoideae</taxon>
        <taxon>Boletus</taxon>
    </lineage>
</organism>
<protein>
    <submittedName>
        <fullName evidence="2">Uncharacterized protein</fullName>
    </submittedName>
</protein>
<dbReference type="Proteomes" id="UP000683000">
    <property type="component" value="Unassembled WGS sequence"/>
</dbReference>
<name>A0A8I2YVN6_9AGAM</name>
<dbReference type="GO" id="GO:0005634">
    <property type="term" value="C:nucleus"/>
    <property type="evidence" value="ECO:0007669"/>
    <property type="project" value="TreeGrafter"/>
</dbReference>
<dbReference type="GO" id="GO:0019901">
    <property type="term" value="F:protein kinase binding"/>
    <property type="evidence" value="ECO:0007669"/>
    <property type="project" value="InterPro"/>
</dbReference>
<dbReference type="GO" id="GO:0016538">
    <property type="term" value="F:cyclin-dependent protein serine/threonine kinase regulator activity"/>
    <property type="evidence" value="ECO:0007669"/>
    <property type="project" value="TreeGrafter"/>
</dbReference>
<dbReference type="CDD" id="cd20557">
    <property type="entry name" value="CYCLIN_ScPCL1-like"/>
    <property type="match status" value="1"/>
</dbReference>
<dbReference type="Gene3D" id="1.10.472.10">
    <property type="entry name" value="Cyclin-like"/>
    <property type="match status" value="1"/>
</dbReference>
<dbReference type="InterPro" id="IPR013922">
    <property type="entry name" value="Cyclin_PHO80-like"/>
</dbReference>
<dbReference type="PANTHER" id="PTHR15615:SF108">
    <property type="entry name" value="PROTEIN CNPPD1"/>
    <property type="match status" value="1"/>
</dbReference>
<dbReference type="OrthoDB" id="286814at2759"/>
<sequence>MPVPVPPVPTAHPVHKWNKSGDSTNLQSSAFHLLKHTLPSSPTGPPPSFGSREQWIRSLPSWRRTKARCVWESGSGPAVLGGVHQGFSRGLAGAVDAPAIKGAHVQTCIPPLKTLSTCSSEMPPRNAPPYDQPIGPTSSSDLGTCPSPPPELIGGDVPSVRASPHAPDLYFEDDGGLFAPILEDDSPDMGLSPIEPVTPFGDYVDRAVAASDARVLHDYRLQELQLPISVNCDAQFCHLYPCPHVEAKEESVAVVNEHAPTANLLHKQLAEPMAEWLVTYVWKVCTNALVLPQTIAPYALPNAPQLRQPMPLYLTARVHSLLMSTLLQPSAMFLALWYIVRLPVYLGASGLGPEHVKERRFRVELLSDMRDALEGESLEGTATFRLIVLGCMLANKWLDDHTFSNKTWHTISNVSVQLLNKLEYFALDILAHDLSISPSVWSQWLSHLLSYHHSLTMTTYPQPIARPVANSDGIIRKTIQEIMEAPLGRFMNEPVFLGVEQRLKDKFGLSTLPHEPETFDIDLDEDGPLREEYLPKRRVSNGGSSGGHGLELRNHSQNGASVHHHRTLPLQGSVSLPPPAKWSPAGDEPICRPGGRTAPMYLPVQPTLAPHYVGTVPTVYHPWPTTVLPYAPFGHHSEGDHAVNTLPIPRYAYWAPMSCPSAVQHPYPVCTSDYYAGPDHVRGYSLGGFDYTVACSSPSLIELSINLDTSLKTLSLTFQLKLVDLHT</sequence>
<comment type="caution">
    <text evidence="2">The sequence shown here is derived from an EMBL/GenBank/DDBJ whole genome shotgun (WGS) entry which is preliminary data.</text>
</comment>
<dbReference type="GO" id="GO:0000307">
    <property type="term" value="C:cyclin-dependent protein kinase holoenzyme complex"/>
    <property type="evidence" value="ECO:0007669"/>
    <property type="project" value="TreeGrafter"/>
</dbReference>
<reference evidence="2" key="1">
    <citation type="submission" date="2021-03" db="EMBL/GenBank/DDBJ databases">
        <title>Evolutionary innovations through gain and loss of genes in the ectomycorrhizal Boletales.</title>
        <authorList>
            <person name="Wu G."/>
            <person name="Miyauchi S."/>
            <person name="Morin E."/>
            <person name="Yang Z.-L."/>
            <person name="Xu J."/>
            <person name="Martin F.M."/>
        </authorList>
    </citation>
    <scope>NUCLEOTIDE SEQUENCE</scope>
    <source>
        <strain evidence="2">BR01</strain>
    </source>
</reference>
<feature type="region of interest" description="Disordered" evidence="1">
    <location>
        <begin position="534"/>
        <end position="574"/>
    </location>
</feature>
<gene>
    <name evidence="2" type="ORF">JVT61DRAFT_12768</name>
</gene>
<proteinExistence type="predicted"/>
<dbReference type="EMBL" id="JAGFBS010000006">
    <property type="protein sequence ID" value="KAG6378507.1"/>
    <property type="molecule type" value="Genomic_DNA"/>
</dbReference>
<feature type="compositionally biased region" description="Pro residues" evidence="1">
    <location>
        <begin position="1"/>
        <end position="10"/>
    </location>
</feature>
<accession>A0A8I2YVN6</accession>
<keyword evidence="3" id="KW-1185">Reference proteome</keyword>
<dbReference type="PANTHER" id="PTHR15615">
    <property type="match status" value="1"/>
</dbReference>